<feature type="compositionally biased region" description="Polar residues" evidence="1">
    <location>
        <begin position="594"/>
        <end position="609"/>
    </location>
</feature>
<reference evidence="3 4" key="1">
    <citation type="submission" date="2017-03" db="EMBL/GenBank/DDBJ databases">
        <title>Genomes of endolithic fungi from Antarctica.</title>
        <authorList>
            <person name="Coleine C."/>
            <person name="Masonjones S."/>
            <person name="Stajich J.E."/>
        </authorList>
    </citation>
    <scope>NUCLEOTIDE SEQUENCE [LARGE SCALE GENOMIC DNA]</scope>
    <source>
        <strain evidence="3 4">CCFEE 5184</strain>
    </source>
</reference>
<dbReference type="EMBL" id="NAJQ01000093">
    <property type="protein sequence ID" value="TKA79288.1"/>
    <property type="molecule type" value="Genomic_DNA"/>
</dbReference>
<feature type="region of interest" description="Disordered" evidence="1">
    <location>
        <begin position="640"/>
        <end position="665"/>
    </location>
</feature>
<dbReference type="InterPro" id="IPR041297">
    <property type="entry name" value="Crb2_Tudor"/>
</dbReference>
<feature type="compositionally biased region" description="Acidic residues" evidence="1">
    <location>
        <begin position="487"/>
        <end position="496"/>
    </location>
</feature>
<organism evidence="3 4">
    <name type="scientific">Friedmanniomyces simplex</name>
    <dbReference type="NCBI Taxonomy" id="329884"/>
    <lineage>
        <taxon>Eukaryota</taxon>
        <taxon>Fungi</taxon>
        <taxon>Dikarya</taxon>
        <taxon>Ascomycota</taxon>
        <taxon>Pezizomycotina</taxon>
        <taxon>Dothideomycetes</taxon>
        <taxon>Dothideomycetidae</taxon>
        <taxon>Mycosphaerellales</taxon>
        <taxon>Teratosphaeriaceae</taxon>
        <taxon>Friedmanniomyces</taxon>
    </lineage>
</organism>
<evidence type="ECO:0000256" key="1">
    <source>
        <dbReference type="SAM" id="MobiDB-lite"/>
    </source>
</evidence>
<feature type="compositionally biased region" description="Acidic residues" evidence="1">
    <location>
        <begin position="533"/>
        <end position="549"/>
    </location>
</feature>
<feature type="compositionally biased region" description="Basic and acidic residues" evidence="1">
    <location>
        <begin position="363"/>
        <end position="385"/>
    </location>
</feature>
<evidence type="ECO:0000259" key="2">
    <source>
        <dbReference type="Pfam" id="PF18115"/>
    </source>
</evidence>
<protein>
    <recommendedName>
        <fullName evidence="2">DNA repair protein Crb2 Tudor domain-containing protein</fullName>
    </recommendedName>
</protein>
<dbReference type="Gene3D" id="2.30.30.140">
    <property type="match status" value="1"/>
</dbReference>
<feature type="compositionally biased region" description="Basic and acidic residues" evidence="1">
    <location>
        <begin position="168"/>
        <end position="177"/>
    </location>
</feature>
<dbReference type="OrthoDB" id="129353at2759"/>
<comment type="caution">
    <text evidence="3">The sequence shown here is derived from an EMBL/GenBank/DDBJ whole genome shotgun (WGS) entry which is preliminary data.</text>
</comment>
<name>A0A4U0XU62_9PEZI</name>
<dbReference type="Pfam" id="PF18115">
    <property type="entry name" value="Tudor_3"/>
    <property type="match status" value="1"/>
</dbReference>
<dbReference type="STRING" id="329884.A0A4U0XU62"/>
<keyword evidence="4" id="KW-1185">Reference proteome</keyword>
<accession>A0A4U0XU62</accession>
<feature type="region of interest" description="Disordered" evidence="1">
    <location>
        <begin position="247"/>
        <end position="267"/>
    </location>
</feature>
<dbReference type="Proteomes" id="UP000309340">
    <property type="component" value="Unassembled WGS sequence"/>
</dbReference>
<feature type="domain" description="DNA repair protein Crb2 Tudor" evidence="2">
    <location>
        <begin position="1038"/>
        <end position="1088"/>
    </location>
</feature>
<proteinExistence type="predicted"/>
<dbReference type="AlphaFoldDB" id="A0A4U0XU62"/>
<gene>
    <name evidence="3" type="ORF">B0A55_04255</name>
</gene>
<feature type="non-terminal residue" evidence="3">
    <location>
        <position position="1106"/>
    </location>
</feature>
<feature type="compositionally biased region" description="Low complexity" evidence="1">
    <location>
        <begin position="180"/>
        <end position="191"/>
    </location>
</feature>
<feature type="compositionally biased region" description="Acidic residues" evidence="1">
    <location>
        <begin position="386"/>
        <end position="398"/>
    </location>
</feature>
<sequence>MASLAESSVASVPVKDLAALQEHLLNVSCHREHHSEASAPRVVPEAAHDDLTNAHQDAVEDASEDASAVIADSADAYGTPKSSSPHVHPARRLSSTKSAPPAQMETTVQHHPSRLQSQEMAGGMMSRAQSFHGFPGGDTQPMDSQVYRNYTESMALAKSSAAITPKKRSPEEGKPDVYDTTTATGTATGRTPHTYIEGETGFIDLEAAWQHDSPTARSTTSGIDELLASPQTQVQVAELTQKRTMPETPAMAGHKRRSSGEIVSPATAETKKTPRFSQLFGAVPKAAVLSATQLFGQTQAPSSPLPDAPRSDPVITRPSPNMSEHFAVSSPPVFRSSPVVTMHGRLSTFSGEPRDTYTSMQESDERRRAREEMEQRQWRRVGRAEVEEDFDLEGEEEGVQQQQQQQLARLKRVMSDQTLSEWSKMRAPGRPGSRPGSSRKETATIDLLTPATVRHGGEGLDFDDLGDSDESVADEEEEEDVQKPGVGDEDGNDVYDELAQTVLRSQPDEVDDGDEEPGGHESDDESVAHENAASEDVEMRDEEEEEEEVRESRGYTGAAAFQAFPVPERAFTPTQRSAVADSQPLHREKHRSLPTMSQIPPSSKTSFVPGSQYAGKTSVELTTLRSSQSGRPARIVALSGEPLENIPSSPPLPLMGGTLPEGSAEASLARRHVLAQFQKPPAIERRNTTVEMEIPESDALVSDEARPGTARPALLEQASRVGESNGLPAPFSTAQTHLSVSGPSPAKERLLGVDKSPLKASASQRSGLSADSPRKMAGVRRFADIAADPSPPEGLMEDADVDVDAIMGDVMTAEDRAFIDAMSSPISKPNKRRRLTRDVSDIAPFGNVSMPKGAERPAVVTLPAQTVQLPPTISEVAAHELGAEHAPSVLRSSPSKGNELPVSTPHTADAPKSTQESVKKREQAGAAAVSQLLSARSVKPTRSAKLAGRGRKAGVLAETEPITKAAPKHLDVKTGNSRVKRVEWESERGRAVLREDEVLEAQQLVVGSTANTPAEPVQKTAQEPAADELDDSGLPITAPHRIFALFKGTFNNFYPATWLSTSSDGKSYRVRFDDTTDTVIDAGHVRALDLRVGDHVKVDGKDMRNK</sequence>
<feature type="compositionally biased region" description="Polar residues" evidence="1">
    <location>
        <begin position="93"/>
        <end position="119"/>
    </location>
</feature>
<feature type="region of interest" description="Disordered" evidence="1">
    <location>
        <begin position="1007"/>
        <end position="1032"/>
    </location>
</feature>
<feature type="compositionally biased region" description="Acidic residues" evidence="1">
    <location>
        <begin position="460"/>
        <end position="480"/>
    </location>
</feature>
<evidence type="ECO:0000313" key="3">
    <source>
        <dbReference type="EMBL" id="TKA79288.1"/>
    </source>
</evidence>
<feature type="region of interest" description="Disordered" evidence="1">
    <location>
        <begin position="158"/>
        <end position="194"/>
    </location>
</feature>
<feature type="compositionally biased region" description="Polar residues" evidence="1">
    <location>
        <begin position="732"/>
        <end position="742"/>
    </location>
</feature>
<evidence type="ECO:0000313" key="4">
    <source>
        <dbReference type="Proteomes" id="UP000309340"/>
    </source>
</evidence>
<feature type="region of interest" description="Disordered" evidence="1">
    <location>
        <begin position="75"/>
        <end position="144"/>
    </location>
</feature>
<feature type="region of interest" description="Disordered" evidence="1">
    <location>
        <begin position="878"/>
        <end position="925"/>
    </location>
</feature>
<feature type="region of interest" description="Disordered" evidence="1">
    <location>
        <begin position="345"/>
        <end position="611"/>
    </location>
</feature>
<feature type="region of interest" description="Disordered" evidence="1">
    <location>
        <begin position="679"/>
        <end position="775"/>
    </location>
</feature>